<proteinExistence type="predicted"/>
<dbReference type="InterPro" id="IPR052577">
    <property type="entry name" value="VWA7"/>
</dbReference>
<dbReference type="InterPro" id="IPR056862">
    <property type="entry name" value="VWA7_N"/>
</dbReference>
<dbReference type="InterPro" id="IPR056475">
    <property type="entry name" value="GBD_Hemicentin/VWA7"/>
</dbReference>
<comment type="subcellular location">
    <subcellularLocation>
        <location evidence="1">Secreted</location>
    </subcellularLocation>
</comment>
<dbReference type="Gene3D" id="3.40.50.410">
    <property type="entry name" value="von Willebrand factor, type A domain"/>
    <property type="match status" value="1"/>
</dbReference>
<feature type="domain" description="Hemicentin/VWA7 galactose-binding" evidence="6">
    <location>
        <begin position="503"/>
        <end position="602"/>
    </location>
</feature>
<dbReference type="InterPro" id="IPR057615">
    <property type="entry name" value="Ig_VWA7"/>
</dbReference>
<evidence type="ECO:0000259" key="7">
    <source>
        <dbReference type="Pfam" id="PF23619"/>
    </source>
</evidence>
<evidence type="ECO:0000259" key="8">
    <source>
        <dbReference type="Pfam" id="PF25106"/>
    </source>
</evidence>
<evidence type="ECO:0000256" key="5">
    <source>
        <dbReference type="SAM" id="SignalP"/>
    </source>
</evidence>
<dbReference type="GO" id="GO:0005576">
    <property type="term" value="C:extracellular region"/>
    <property type="evidence" value="ECO:0007669"/>
    <property type="project" value="UniProtKB-SubCell"/>
</dbReference>
<reference evidence="10" key="2">
    <citation type="submission" date="2025-08" db="UniProtKB">
        <authorList>
            <consortium name="Ensembl"/>
        </authorList>
    </citation>
    <scope>IDENTIFICATION</scope>
</reference>
<evidence type="ECO:0000259" key="6">
    <source>
        <dbReference type="Pfam" id="PF23560"/>
    </source>
</evidence>
<dbReference type="InterPro" id="IPR056861">
    <property type="entry name" value="HMCN1-like_VWA"/>
</dbReference>
<feature type="domain" description="VWA7 N-terminal" evidence="9">
    <location>
        <begin position="72"/>
        <end position="303"/>
    </location>
</feature>
<evidence type="ECO:0000259" key="9">
    <source>
        <dbReference type="Pfam" id="PF25107"/>
    </source>
</evidence>
<keyword evidence="3 5" id="KW-0732">Signal</keyword>
<name>A0A8C5H8S4_GOUWI</name>
<feature type="domain" description="VWA7 Ig-like" evidence="7">
    <location>
        <begin position="724"/>
        <end position="820"/>
    </location>
</feature>
<reference evidence="10" key="1">
    <citation type="submission" date="2020-06" db="EMBL/GenBank/DDBJ databases">
        <authorList>
            <consortium name="Wellcome Sanger Institute Data Sharing"/>
        </authorList>
    </citation>
    <scope>NUCLEOTIDE SEQUENCE [LARGE SCALE GENOMIC DNA]</scope>
</reference>
<sequence length="1234" mass="130195">MNPMQVVTVLVIISLPDLTKSFQPDYNILSDGVSFTHLMITETAILRKTAEVCRDIAADEGRDFTLNIDGSLTVSKVQRACSGTPSSTVPVSAVSFQNALSTIHDSNTRVDTKIKSALTAENHFDNEEFVAGRNIITEGVFAVKFNVLRGNFEVGRKTLGRICHTLQDFYSHSDWVELNNNKPYSALIIPSQPLTNLAGQDVPTCSSCTEDVCRDNILPNILERKLLTSGYFELFSKVKPAGKCSHGGAFDRTSREDPEGGINKDSVGSFHGYLHVNAATVAIDATIELLEDIRTAVGDKTFLQFMGVSQSSALSFVIDTTGSMADDIAAVKETSFSIIDSRRGTAEEPSVYILVPFHDPEFGPVIRTTDPDTFKAHINELTAKGGSGGLPEYSMSGLQLALTAAPPSSDIFLFTDAPAEDAHLKNTVLALIESTKSRVTFMLTDVVRGRDSQSSSDRFASSEGTLIYRDLARASGGQTIEVSKLNLIEGTAVIEDLSANAVVTVFQVTEDPGKPENFTFIVDAATSNIKIFITGISSLTFQLTSPSGVSQNSSEPSGPLASITTVGNLRRILVNGTNETGTWELSVSSSSAYSVKVTGQSSVNFLYNIVEKREGAHAGIDVQEGRPSSGGNVTLLVTVTGSDTAKVTHVSLYDSSGPTQINGTVQALDNNNFLAEFTEIPAGDYVVRLIGQESNPTSRSTPTMFQRQASTRIKTSSLTVTSLVATSILEPGSNISIPFTVSSNVNGTFMLQVNNDRSFDVAFPSSVSIGGVDGGTANGTGTLTVPADVNSGTDLTVTIQAQNTAGTEINFAVVRFSVVARVADMSGPVCEVVNISGICPHSIALCASSQWELTANLTDGVNGTGIERITLREGNGTFNTVTVTEAGGVNVTMLTYNSSCCSQRVVLATVDRAGNVGRCVGQARMLSTPTPMTVTNSTLNFTTAASTTSHGTLQVADMSGPVCEVVNISGICPHSFALCASSHWELTANLTDGVNGTGIERITLREGNGTFNTDTVTDAGGVNVTMLTYNSSCCSQRVVLAAVDRAGNVGRCVGQARVLSTPTPMTVTNSTLNITTAASTMSHGTLQVADMSGPVCEVVNISGICPHSFALCASSQWELTANLTDGVNGTGIERITLREGNGTFNTVTVTEAGGVNVTMLTYNSSCCSQRVVLAAVDRAGNVGRCVGQARVLSTPTPMTVTNSTLNITTAASTTSHSRLSHGLLILGLIFLLLK</sequence>
<dbReference type="Proteomes" id="UP000694680">
    <property type="component" value="Chromosome 1"/>
</dbReference>
<dbReference type="Pfam" id="PF23619">
    <property type="entry name" value="Ig_VWA7"/>
    <property type="match status" value="1"/>
</dbReference>
<evidence type="ECO:0000256" key="4">
    <source>
        <dbReference type="ARBA" id="ARBA00023180"/>
    </source>
</evidence>
<accession>A0A8C5H8S4</accession>
<feature type="domain" description="Hemicentin-1-like von Willebrand factor A" evidence="8">
    <location>
        <begin position="313"/>
        <end position="484"/>
    </location>
</feature>
<protein>
    <submittedName>
        <fullName evidence="10">von Willebrand factor A domain-containing protein 7-like</fullName>
    </submittedName>
</protein>
<dbReference type="Pfam" id="PF25106">
    <property type="entry name" value="VWA_4"/>
    <property type="match status" value="1"/>
</dbReference>
<evidence type="ECO:0000313" key="11">
    <source>
        <dbReference type="Proteomes" id="UP000694680"/>
    </source>
</evidence>
<dbReference type="PANTHER" id="PTHR14905:SF18">
    <property type="entry name" value="VON WILLEBRAND FACTOR A DOMAIN-CONTAINING 10, TANDEM DUPLICATE 1-RELATED"/>
    <property type="match status" value="1"/>
</dbReference>
<dbReference type="Pfam" id="PF25107">
    <property type="entry name" value="VWA7_N"/>
    <property type="match status" value="1"/>
</dbReference>
<gene>
    <name evidence="10" type="primary">LOC114469734</name>
</gene>
<feature type="chain" id="PRO_5034229202" evidence="5">
    <location>
        <begin position="22"/>
        <end position="1234"/>
    </location>
</feature>
<keyword evidence="2" id="KW-0964">Secreted</keyword>
<dbReference type="SUPFAM" id="SSF53300">
    <property type="entry name" value="vWA-like"/>
    <property type="match status" value="1"/>
</dbReference>
<feature type="signal peptide" evidence="5">
    <location>
        <begin position="1"/>
        <end position="21"/>
    </location>
</feature>
<reference evidence="10" key="3">
    <citation type="submission" date="2025-09" db="UniProtKB">
        <authorList>
            <consortium name="Ensembl"/>
        </authorList>
    </citation>
    <scope>IDENTIFICATION</scope>
</reference>
<evidence type="ECO:0000313" key="10">
    <source>
        <dbReference type="Ensembl" id="ENSGWIP00000041835.1"/>
    </source>
</evidence>
<evidence type="ECO:0000256" key="3">
    <source>
        <dbReference type="ARBA" id="ARBA00022729"/>
    </source>
</evidence>
<evidence type="ECO:0000256" key="1">
    <source>
        <dbReference type="ARBA" id="ARBA00004613"/>
    </source>
</evidence>
<dbReference type="Pfam" id="PF23560">
    <property type="entry name" value="GBD_Hemicentin"/>
    <property type="match status" value="1"/>
</dbReference>
<keyword evidence="4" id="KW-0325">Glycoprotein</keyword>
<dbReference type="AlphaFoldDB" id="A0A8C5H8S4"/>
<dbReference type="PANTHER" id="PTHR14905">
    <property type="entry name" value="NG37"/>
    <property type="match status" value="1"/>
</dbReference>
<dbReference type="InterPro" id="IPR036465">
    <property type="entry name" value="vWFA_dom_sf"/>
</dbReference>
<organism evidence="10 11">
    <name type="scientific">Gouania willdenowi</name>
    <name type="common">Blunt-snouted clingfish</name>
    <name type="synonym">Lepadogaster willdenowi</name>
    <dbReference type="NCBI Taxonomy" id="441366"/>
    <lineage>
        <taxon>Eukaryota</taxon>
        <taxon>Metazoa</taxon>
        <taxon>Chordata</taxon>
        <taxon>Craniata</taxon>
        <taxon>Vertebrata</taxon>
        <taxon>Euteleostomi</taxon>
        <taxon>Actinopterygii</taxon>
        <taxon>Neopterygii</taxon>
        <taxon>Teleostei</taxon>
        <taxon>Neoteleostei</taxon>
        <taxon>Acanthomorphata</taxon>
        <taxon>Ovalentaria</taxon>
        <taxon>Blenniimorphae</taxon>
        <taxon>Blenniiformes</taxon>
        <taxon>Gobiesocoidei</taxon>
        <taxon>Gobiesocidae</taxon>
        <taxon>Gobiesocinae</taxon>
        <taxon>Gouania</taxon>
    </lineage>
</organism>
<keyword evidence="11" id="KW-1185">Reference proteome</keyword>
<evidence type="ECO:0000256" key="2">
    <source>
        <dbReference type="ARBA" id="ARBA00022525"/>
    </source>
</evidence>
<dbReference type="Ensembl" id="ENSGWIT00000045419.1">
    <property type="protein sequence ID" value="ENSGWIP00000041835.1"/>
    <property type="gene ID" value="ENSGWIG00000021041.1"/>
</dbReference>